<comment type="caution">
    <text evidence="14">The sequence shown here is derived from an EMBL/GenBank/DDBJ whole genome shotgun (WGS) entry which is preliminary data.</text>
</comment>
<feature type="domain" description="Sodium ion transport-associated" evidence="12">
    <location>
        <begin position="962"/>
        <end position="1169"/>
    </location>
</feature>
<feature type="transmembrane region" description="Helical" evidence="10">
    <location>
        <begin position="405"/>
        <end position="432"/>
    </location>
</feature>
<evidence type="ECO:0000256" key="2">
    <source>
        <dbReference type="ARBA" id="ARBA00022475"/>
    </source>
</evidence>
<evidence type="ECO:0000256" key="5">
    <source>
        <dbReference type="ARBA" id="ARBA00022989"/>
    </source>
</evidence>
<feature type="transmembrane region" description="Helical" evidence="10">
    <location>
        <begin position="761"/>
        <end position="779"/>
    </location>
</feature>
<dbReference type="GO" id="GO:0086010">
    <property type="term" value="P:membrane depolarization during action potential"/>
    <property type="evidence" value="ECO:0007669"/>
    <property type="project" value="TreeGrafter"/>
</dbReference>
<dbReference type="Pfam" id="PF06512">
    <property type="entry name" value="Na_trans_assoc"/>
    <property type="match status" value="1"/>
</dbReference>
<evidence type="ECO:0000313" key="14">
    <source>
        <dbReference type="EMBL" id="KAJ7345691.1"/>
    </source>
</evidence>
<keyword evidence="15" id="KW-1185">Reference proteome</keyword>
<evidence type="ECO:0000256" key="3">
    <source>
        <dbReference type="ARBA" id="ARBA00022692"/>
    </source>
</evidence>
<dbReference type="SUPFAM" id="SSF81324">
    <property type="entry name" value="Voltage-gated potassium channels"/>
    <property type="match status" value="4"/>
</dbReference>
<dbReference type="FunFam" id="1.20.120.350:FF:000005">
    <property type="entry name" value="Sodium channel protein"/>
    <property type="match status" value="1"/>
</dbReference>
<evidence type="ECO:0008006" key="16">
    <source>
        <dbReference type="Google" id="ProtNLM"/>
    </source>
</evidence>
<dbReference type="PANTHER" id="PTHR10037:SF237">
    <property type="entry name" value="SODIUM CHANNEL PROTEIN TYPE 3 SUBUNIT ALPHA"/>
    <property type="match status" value="1"/>
</dbReference>
<feature type="compositionally biased region" description="Basic and acidic residues" evidence="9">
    <location>
        <begin position="28"/>
        <end position="42"/>
    </location>
</feature>
<dbReference type="Proteomes" id="UP001142489">
    <property type="component" value="Unassembled WGS sequence"/>
</dbReference>
<dbReference type="FunFam" id="1.20.120.350:FF:000004">
    <property type="entry name" value="Sodium channel protein"/>
    <property type="match status" value="1"/>
</dbReference>
<feature type="coiled-coil region" evidence="8">
    <location>
        <begin position="429"/>
        <end position="474"/>
    </location>
</feature>
<feature type="domain" description="Ion transport" evidence="11">
    <location>
        <begin position="1174"/>
        <end position="1444"/>
    </location>
</feature>
<keyword evidence="3 10" id="KW-0812">Transmembrane</keyword>
<feature type="compositionally biased region" description="Basic and acidic residues" evidence="9">
    <location>
        <begin position="517"/>
        <end position="541"/>
    </location>
</feature>
<dbReference type="Pfam" id="PF11933">
    <property type="entry name" value="Na_trans_cytopl"/>
    <property type="match status" value="1"/>
</dbReference>
<dbReference type="GO" id="GO:0001518">
    <property type="term" value="C:voltage-gated sodium channel complex"/>
    <property type="evidence" value="ECO:0007669"/>
    <property type="project" value="InterPro"/>
</dbReference>
<dbReference type="OrthoDB" id="2984333at2759"/>
<feature type="transmembrane region" description="Helical" evidence="10">
    <location>
        <begin position="228"/>
        <end position="249"/>
    </location>
</feature>
<dbReference type="FunFam" id="1.20.120.350:FF:000003">
    <property type="entry name" value="Voltage-dependent sodium channel"/>
    <property type="match status" value="1"/>
</dbReference>
<dbReference type="GO" id="GO:0019228">
    <property type="term" value="P:neuronal action potential"/>
    <property type="evidence" value="ECO:0007669"/>
    <property type="project" value="TreeGrafter"/>
</dbReference>
<proteinExistence type="predicted"/>
<dbReference type="Gene3D" id="1.10.287.70">
    <property type="match status" value="2"/>
</dbReference>
<dbReference type="EMBL" id="JAPFRF010000001">
    <property type="protein sequence ID" value="KAJ7345691.1"/>
    <property type="molecule type" value="Genomic_DNA"/>
</dbReference>
<dbReference type="InterPro" id="IPR005821">
    <property type="entry name" value="Ion_trans_dom"/>
</dbReference>
<dbReference type="Gene3D" id="1.20.120.350">
    <property type="entry name" value="Voltage-gated potassium channels. Chain C"/>
    <property type="match status" value="4"/>
</dbReference>
<dbReference type="FunFam" id="1.20.120.350:FF:000002">
    <property type="entry name" value="Sodium channel protein"/>
    <property type="match status" value="1"/>
</dbReference>
<keyword evidence="2" id="KW-1003">Cell membrane</keyword>
<feature type="compositionally biased region" description="Basic and acidic residues" evidence="9">
    <location>
        <begin position="595"/>
        <end position="609"/>
    </location>
</feature>
<evidence type="ECO:0000256" key="1">
    <source>
        <dbReference type="ARBA" id="ARBA00004651"/>
    </source>
</evidence>
<dbReference type="Pfam" id="PF00520">
    <property type="entry name" value="Ion_trans"/>
    <property type="match status" value="4"/>
</dbReference>
<feature type="compositionally biased region" description="Basic residues" evidence="9">
    <location>
        <begin position="505"/>
        <end position="516"/>
    </location>
</feature>
<dbReference type="InterPro" id="IPR024583">
    <property type="entry name" value="Na_trans_cytopl"/>
</dbReference>
<reference evidence="14" key="1">
    <citation type="journal article" date="2023" name="DNA Res.">
        <title>Chromosome-level genome assembly of Phrynocephalus forsythii using third-generation DNA sequencing and Hi-C analysis.</title>
        <authorList>
            <person name="Qi Y."/>
            <person name="Zhao W."/>
            <person name="Zhao Y."/>
            <person name="Niu C."/>
            <person name="Cao S."/>
            <person name="Zhang Y."/>
        </authorList>
    </citation>
    <scope>NUCLEOTIDE SEQUENCE</scope>
    <source>
        <tissue evidence="14">Muscle</tissue>
    </source>
</reference>
<keyword evidence="6 10" id="KW-0472">Membrane</keyword>
<dbReference type="FunFam" id="1.10.287.70:FF:000003">
    <property type="entry name" value="Sodium channel protein"/>
    <property type="match status" value="1"/>
</dbReference>
<feature type="region of interest" description="Disordered" evidence="9">
    <location>
        <begin position="28"/>
        <end position="61"/>
    </location>
</feature>
<keyword evidence="8" id="KW-0175">Coiled coil</keyword>
<feature type="domain" description="Ion transport" evidence="11">
    <location>
        <begin position="134"/>
        <end position="439"/>
    </location>
</feature>
<evidence type="ECO:0000256" key="4">
    <source>
        <dbReference type="ARBA" id="ARBA00022737"/>
    </source>
</evidence>
<keyword evidence="7" id="KW-1015">Disulfide bond</keyword>
<feature type="transmembrane region" description="Helical" evidence="10">
    <location>
        <begin position="791"/>
        <end position="812"/>
    </location>
</feature>
<dbReference type="CDD" id="cd13433">
    <property type="entry name" value="Na_channel_gate"/>
    <property type="match status" value="1"/>
</dbReference>
<gene>
    <name evidence="14" type="ORF">JRQ81_001641</name>
</gene>
<dbReference type="PANTHER" id="PTHR10037">
    <property type="entry name" value="VOLTAGE-GATED CATION CHANNEL CALCIUM AND SODIUM"/>
    <property type="match status" value="1"/>
</dbReference>
<feature type="region of interest" description="Disordered" evidence="9">
    <location>
        <begin position="1088"/>
        <end position="1119"/>
    </location>
</feature>
<dbReference type="InterPro" id="IPR043203">
    <property type="entry name" value="VGCC_Ca_Na"/>
</dbReference>
<feature type="region of interest" description="Disordered" evidence="9">
    <location>
        <begin position="497"/>
        <end position="558"/>
    </location>
</feature>
<dbReference type="InterPro" id="IPR010526">
    <property type="entry name" value="Na_trans_assoc_dom"/>
</dbReference>
<name>A0A9Q1B9I0_9SAUR</name>
<dbReference type="InterPro" id="IPR044564">
    <property type="entry name" value="Na_chnl_inactivation_gate"/>
</dbReference>
<feature type="domain" description="Voltage-gated Na+ ion channel cytoplasmic" evidence="13">
    <location>
        <begin position="557"/>
        <end position="710"/>
    </location>
</feature>
<evidence type="ECO:0000256" key="7">
    <source>
        <dbReference type="ARBA" id="ARBA00023157"/>
    </source>
</evidence>
<feature type="compositionally biased region" description="Polar residues" evidence="9">
    <location>
        <begin position="547"/>
        <end position="558"/>
    </location>
</feature>
<feature type="domain" description="Ion transport" evidence="11">
    <location>
        <begin position="760"/>
        <end position="862"/>
    </location>
</feature>
<dbReference type="GO" id="GO:0005248">
    <property type="term" value="F:voltage-gated sodium channel activity"/>
    <property type="evidence" value="ECO:0007669"/>
    <property type="project" value="InterPro"/>
</dbReference>
<keyword evidence="4" id="KW-0677">Repeat</keyword>
<comment type="subcellular location">
    <subcellularLocation>
        <location evidence="1">Cell membrane</location>
        <topology evidence="1">Multi-pass membrane protein</topology>
    </subcellularLocation>
</comment>
<evidence type="ECO:0000259" key="12">
    <source>
        <dbReference type="Pfam" id="PF06512"/>
    </source>
</evidence>
<evidence type="ECO:0000256" key="6">
    <source>
        <dbReference type="ARBA" id="ARBA00023136"/>
    </source>
</evidence>
<feature type="transmembrane region" description="Helical" evidence="10">
    <location>
        <begin position="255"/>
        <end position="275"/>
    </location>
</feature>
<feature type="transmembrane region" description="Helical" evidence="10">
    <location>
        <begin position="1561"/>
        <end position="1579"/>
    </location>
</feature>
<sequence>MAQALLVPPGPDSFRYFTRESLAAIEKRCAEEKAKKPKQDHSDADDENGPKPNSDLEAGKSLPFIYGDIPPGMVSEPLEDLDPYYSNKKTFIVLNKGKAIFRFSATSALYMLTPFNPLRKIAIKILVHSYPFQVLYMLIMCTILTNCVFMTMSNPPDWTKNVEYTFTGIYTFESLIKILARGFCLEDFTFLRDPWNWLDFSVIVMAYVTEFVDLGNVSALRTFRVLRALKTISVIPGLKTIVGALIQSVKKLSDVMILTVFCLSVFALIGLQLFMGNLRQKCLIWPPDNSTFEINITSYFDSTIGENGTFVNHTGSTFNWDEYLDDPRNFYVLEGQRDALLCGNSSDAGQCPEGYMCVKAGRNPNYGYTSFDTFSWAFLSLFRLMTQDYWENLYQLTLRAAGKTYMIFFVLVIFLGSFYLINLILAVVAMAYEEQNQATMEEAEQKEAEFQQMLEQLKKQQEEAQTTAAVAAASVASRDFSGVGGLGELLESSSEASKLSTKSAKERRNRRKKRRQKELAEAESRKEEDTFPKSESEDSIRRGARLSNDQRTSTHQSLLSLRGSLFSPRRNSRASIFSFRVRAKDIGSENDFADDEHSTLEDNESRRDSLFVPNRHNSERRNSNTSQASLSSKMVPPLPANGKMHSSVDCNGVVSLVGGPVSLPSPTGQLLPEGTTTETEIRKRRLSSYQISMELMEESAARQRAMSIASILTNTMEELEESRQKCPPCWYRFANTFLIWDCWRPWLKVKHIMNLIVMDPFVDLAITICIVLNTLFMAMEHYPMTPYFNHVLLVGNLVFTGIFTAEMVLKVIAMDPYYYFQEGWNIFDSIIVSLSLMELGLANVEGLSVLRSFRLTPELRFFMCYVGQPKESTVRNLVRACMRPGSVLCPPPSYFILYFKDITGNPVKPSDIQLGIVSKWSYLCPVASSAKEAIHYWTVLNLFLALLLSSFSSDNLAATDDDNEMNNLQIAVARIQKGIDYVKKKIQEVVQKSVLRKQKATEDIKVLEEMNNKKDLYISNHTMVEITKDVNYLRDGNGTLSGVCTGSSVEKYMIDENDYMSFINNPGLTLTVPIAAGESDFENINTEEFSSESDLGESKEKLHATSSSEGSTVDIAPPGEGELAEIEPEEALEPEACFTEGCIKKFPCCQVSIEDRKGKIWWNFRKTCYSIVEHNWFETFIVFMILLSSGALAFEDIYIEQRKNIKTMLEYADKVFTYIFILEMLLKWVAYGFQTYFTNAWCWLDFLIVDVIANALGYSELGAIKSLRTLRALRPLRALSRFEGMRVVVNALIGAIPSIMNVLLVCLIFWLIFSIMGVNLFAGKFYHCVNTTTGEMFNISEVDNKTQCDELVKNNEAARWKNVKVNFDNVGAGYLALLQVATFKGWMDIMYAAVDSRDVEDQPYYEDNLYMYLYFVIFIIFGSFFTLNLFIGVIIDNFNQQKKKITLVSFFPFYFGGQDIFMTEEQKKYYNAMKKLGSKKPQKPIPRPGNKFQGLVFDFVTKQAFDISIMILICLNMVTMMVETDDQSKEMETILSRINLVFIVLFTGECVLKLISLRHYYFTIGWNIFDFVVVILSIVEAKITWRKERVLHITQPECISGTCQTTTEAGFS</sequence>
<feature type="transmembrane region" description="Helical" evidence="10">
    <location>
        <begin position="134"/>
        <end position="152"/>
    </location>
</feature>
<organism evidence="14 15">
    <name type="scientific">Phrynocephalus forsythii</name>
    <dbReference type="NCBI Taxonomy" id="171643"/>
    <lineage>
        <taxon>Eukaryota</taxon>
        <taxon>Metazoa</taxon>
        <taxon>Chordata</taxon>
        <taxon>Craniata</taxon>
        <taxon>Vertebrata</taxon>
        <taxon>Euteleostomi</taxon>
        <taxon>Lepidosauria</taxon>
        <taxon>Squamata</taxon>
        <taxon>Bifurcata</taxon>
        <taxon>Unidentata</taxon>
        <taxon>Episquamata</taxon>
        <taxon>Toxicofera</taxon>
        <taxon>Iguania</taxon>
        <taxon>Acrodonta</taxon>
        <taxon>Agamidae</taxon>
        <taxon>Agaminae</taxon>
        <taxon>Phrynocephalus</taxon>
    </lineage>
</organism>
<feature type="transmembrane region" description="Helical" evidence="10">
    <location>
        <begin position="1176"/>
        <end position="1194"/>
    </location>
</feature>
<feature type="transmembrane region" description="Helical" evidence="10">
    <location>
        <begin position="1215"/>
        <end position="1234"/>
    </location>
</feature>
<evidence type="ECO:0000256" key="9">
    <source>
        <dbReference type="SAM" id="MobiDB-lite"/>
    </source>
</evidence>
<feature type="compositionally biased region" description="Polar residues" evidence="9">
    <location>
        <begin position="623"/>
        <end position="632"/>
    </location>
</feature>
<feature type="transmembrane region" description="Helical" evidence="10">
    <location>
        <begin position="1534"/>
        <end position="1555"/>
    </location>
</feature>
<feature type="transmembrane region" description="Helical" evidence="10">
    <location>
        <begin position="1504"/>
        <end position="1522"/>
    </location>
</feature>
<evidence type="ECO:0000256" key="8">
    <source>
        <dbReference type="SAM" id="Coils"/>
    </source>
</evidence>
<feature type="transmembrane region" description="Helical" evidence="10">
    <location>
        <begin position="1411"/>
        <end position="1433"/>
    </location>
</feature>
<protein>
    <recommendedName>
        <fullName evidence="16">Sodium channel protein type 2 subunit alpha</fullName>
    </recommendedName>
</protein>
<feature type="transmembrane region" description="Helical" evidence="10">
    <location>
        <begin position="197"/>
        <end position="216"/>
    </location>
</feature>
<feature type="transmembrane region" description="Helical" evidence="10">
    <location>
        <begin position="1445"/>
        <end position="1463"/>
    </location>
</feature>
<keyword evidence="5 10" id="KW-1133">Transmembrane helix</keyword>
<evidence type="ECO:0000259" key="11">
    <source>
        <dbReference type="Pfam" id="PF00520"/>
    </source>
</evidence>
<feature type="domain" description="Ion transport" evidence="11">
    <location>
        <begin position="1503"/>
        <end position="1582"/>
    </location>
</feature>
<evidence type="ECO:0000313" key="15">
    <source>
        <dbReference type="Proteomes" id="UP001142489"/>
    </source>
</evidence>
<feature type="transmembrane region" description="Helical" evidence="10">
    <location>
        <begin position="1287"/>
        <end position="1313"/>
    </location>
</feature>
<evidence type="ECO:0000259" key="13">
    <source>
        <dbReference type="Pfam" id="PF11933"/>
    </source>
</evidence>
<evidence type="ECO:0000256" key="10">
    <source>
        <dbReference type="SAM" id="Phobius"/>
    </source>
</evidence>
<dbReference type="InterPro" id="IPR027359">
    <property type="entry name" value="Volt_channel_dom_sf"/>
</dbReference>
<accession>A0A9Q1B9I0</accession>
<feature type="region of interest" description="Disordered" evidence="9">
    <location>
        <begin position="590"/>
        <end position="635"/>
    </location>
</feature>